<evidence type="ECO:0000313" key="2">
    <source>
        <dbReference type="Proteomes" id="UP000654670"/>
    </source>
</evidence>
<dbReference type="RefSeq" id="WP_188803405.1">
    <property type="nucleotide sequence ID" value="NZ_BMOK01000009.1"/>
</dbReference>
<dbReference type="Proteomes" id="UP000654670">
    <property type="component" value="Unassembled WGS sequence"/>
</dbReference>
<reference evidence="1" key="2">
    <citation type="submission" date="2020-09" db="EMBL/GenBank/DDBJ databases">
        <authorList>
            <person name="Sun Q."/>
            <person name="Ohkuma M."/>
        </authorList>
    </citation>
    <scope>NUCLEOTIDE SEQUENCE</scope>
    <source>
        <strain evidence="1">JCM 15325</strain>
    </source>
</reference>
<proteinExistence type="predicted"/>
<organism evidence="1 2">
    <name type="scientific">Sporolactobacillus putidus</name>
    <dbReference type="NCBI Taxonomy" id="492735"/>
    <lineage>
        <taxon>Bacteria</taxon>
        <taxon>Bacillati</taxon>
        <taxon>Bacillota</taxon>
        <taxon>Bacilli</taxon>
        <taxon>Bacillales</taxon>
        <taxon>Sporolactobacillaceae</taxon>
        <taxon>Sporolactobacillus</taxon>
    </lineage>
</organism>
<accession>A0A917W1J3</accession>
<sequence>MGSLTMTECYIRALIRLQPAINQVDIDRRDAQSMETVKKMILLFVKFINSRPERKVFTPEESRDDFDTVEMVKQNMAMLTPAEFMNLFPLKKQYDGARYEMKDYFTAREYIDKLDQDKPIGEGIDSFLWEYWNNDITMFNVRCMAALSDLMRAETGQSLGEAFAEKFGIKTYEMHTDAAGKQFIQDSETGATARVRKPWPRYLRPVK</sequence>
<reference evidence="1" key="1">
    <citation type="journal article" date="2014" name="Int. J. Syst. Evol. Microbiol.">
        <title>Complete genome sequence of Corynebacterium casei LMG S-19264T (=DSM 44701T), isolated from a smear-ripened cheese.</title>
        <authorList>
            <consortium name="US DOE Joint Genome Institute (JGI-PGF)"/>
            <person name="Walter F."/>
            <person name="Albersmeier A."/>
            <person name="Kalinowski J."/>
            <person name="Ruckert C."/>
        </authorList>
    </citation>
    <scope>NUCLEOTIDE SEQUENCE</scope>
    <source>
        <strain evidence="1">JCM 15325</strain>
    </source>
</reference>
<name>A0A917W1J3_9BACL</name>
<evidence type="ECO:0000313" key="1">
    <source>
        <dbReference type="EMBL" id="GGL58066.1"/>
    </source>
</evidence>
<dbReference type="EMBL" id="BMOK01000009">
    <property type="protein sequence ID" value="GGL58066.1"/>
    <property type="molecule type" value="Genomic_DNA"/>
</dbReference>
<protein>
    <submittedName>
        <fullName evidence="1">Uncharacterized protein</fullName>
    </submittedName>
</protein>
<keyword evidence="2" id="KW-1185">Reference proteome</keyword>
<comment type="caution">
    <text evidence="1">The sequence shown here is derived from an EMBL/GenBank/DDBJ whole genome shotgun (WGS) entry which is preliminary data.</text>
</comment>
<dbReference type="AlphaFoldDB" id="A0A917W1J3"/>
<gene>
    <name evidence="1" type="ORF">GCM10007968_22590</name>
</gene>